<evidence type="ECO:0000256" key="6">
    <source>
        <dbReference type="ARBA" id="ARBA00023008"/>
    </source>
</evidence>
<keyword evidence="14" id="KW-1185">Reference proteome</keyword>
<comment type="similarity">
    <text evidence="2">Belongs to the tyrosinase family.</text>
</comment>
<dbReference type="SUPFAM" id="SSF48056">
    <property type="entry name" value="Di-copper centre-containing domain"/>
    <property type="match status" value="1"/>
</dbReference>
<dbReference type="InterPro" id="IPR050316">
    <property type="entry name" value="Tyrosinase/Hemocyanin"/>
</dbReference>
<evidence type="ECO:0000256" key="1">
    <source>
        <dbReference type="ARBA" id="ARBA00001973"/>
    </source>
</evidence>
<evidence type="ECO:0000256" key="4">
    <source>
        <dbReference type="ARBA" id="ARBA00022723"/>
    </source>
</evidence>
<dbReference type="InterPro" id="IPR041640">
    <property type="entry name" value="Tyrosinase_C"/>
</dbReference>
<keyword evidence="8" id="KW-0470">Melanin biosynthesis</keyword>
<dbReference type="Gene3D" id="2.60.310.20">
    <property type="match status" value="1"/>
</dbReference>
<evidence type="ECO:0000256" key="10">
    <source>
        <dbReference type="ARBA" id="ARBA00048881"/>
    </source>
</evidence>
<sequence length="707" mass="78873">MSLNAQEAQARNFVAPIVPAASKARVEIEEFIGDNEMTNLYLLAFEALQKEDASKSVAKKNEDWWTFYSLSGIHGQPAENWNGIQQPDGDIGGYCTHGQVVFPTWHRVYMNMFEQSLSNKIATIAAQFTQEPQKSLYQQAAARFRIPFWDPVLPRNKAKGEKMWGFPKILSVKNVWVLRPNSTELTSIPNPLNAFKFQDSALKAKGRTPIAWGSNWEISTPGKDHTVRTPGKNGETNLATLELYIQRQTVSMSTNLWKLLSRYTNDSEQNNELRTWSSFSTHNVIDPKTDKPIIEGGDMVPQYDTAVSLESWHDNYHGLIGTGTDFAGHMGNPAIAAFDPIFWLHHCNIDRILAIYQALYPDKWLRATDASANLYPFQKDSSKFWTSNDVKDWTTLGYAIPGNKPLDAEGRNALETHLYEYYNWTTSGTTPPKSVSDNWPRDLSTSIALNGKKAKKVTTPVVKFEALEASQLLVRTVAIQTPEAMSVTVEDAPKTIKVHNAAADTAANPPETIKDKSVLTWNARIRVKKFAYNGSFNIHLFIGSIPDDEPTKFISKKNEVGFSHIFATSSDSPCANCTTQRAENLLYEDVIPISHSLKHYLRSNTAAAADGPIPELRVLDNYEPENVVPFLKKNLEWRITDTAGNLLGDEQKMRESGLVVAVSCRLFDLPTPEAPLGVYHPATDYPEVTQGKVGGLGFAGGEEGREL</sequence>
<organism evidence="13 14">
    <name type="scientific">Hymenoscyphus fraxineus</name>
    <dbReference type="NCBI Taxonomy" id="746836"/>
    <lineage>
        <taxon>Eukaryota</taxon>
        <taxon>Fungi</taxon>
        <taxon>Dikarya</taxon>
        <taxon>Ascomycota</taxon>
        <taxon>Pezizomycotina</taxon>
        <taxon>Leotiomycetes</taxon>
        <taxon>Helotiales</taxon>
        <taxon>Helotiaceae</taxon>
        <taxon>Hymenoscyphus</taxon>
    </lineage>
</organism>
<dbReference type="GO" id="GO:0046872">
    <property type="term" value="F:metal ion binding"/>
    <property type="evidence" value="ECO:0007669"/>
    <property type="project" value="UniProtKB-KW"/>
</dbReference>
<dbReference type="PROSITE" id="PS00498">
    <property type="entry name" value="TYROSINASE_2"/>
    <property type="match status" value="1"/>
</dbReference>
<evidence type="ECO:0000256" key="3">
    <source>
        <dbReference type="ARBA" id="ARBA00011906"/>
    </source>
</evidence>
<comment type="caution">
    <text evidence="13">The sequence shown here is derived from an EMBL/GenBank/DDBJ whole genome shotgun (WGS) entry which is preliminary data.</text>
</comment>
<keyword evidence="7" id="KW-0503">Monooxygenase</keyword>
<dbReference type="PRINTS" id="PR00092">
    <property type="entry name" value="TYROSINASE"/>
</dbReference>
<evidence type="ECO:0000259" key="11">
    <source>
        <dbReference type="PROSITE" id="PS00497"/>
    </source>
</evidence>
<keyword evidence="5" id="KW-0560">Oxidoreductase</keyword>
<evidence type="ECO:0000256" key="2">
    <source>
        <dbReference type="ARBA" id="ARBA00009928"/>
    </source>
</evidence>
<comment type="cofactor">
    <cofactor evidence="1">
        <name>Cu(2+)</name>
        <dbReference type="ChEBI" id="CHEBI:29036"/>
    </cofactor>
</comment>
<name>A0A9N9L7K7_9HELO</name>
<dbReference type="Pfam" id="PF00264">
    <property type="entry name" value="Tyrosinase"/>
    <property type="match status" value="1"/>
</dbReference>
<evidence type="ECO:0000313" key="13">
    <source>
        <dbReference type="EMBL" id="CAG8961885.1"/>
    </source>
</evidence>
<reference evidence="13" key="1">
    <citation type="submission" date="2021-07" db="EMBL/GenBank/DDBJ databases">
        <authorList>
            <person name="Durling M."/>
        </authorList>
    </citation>
    <scope>NUCLEOTIDE SEQUENCE</scope>
</reference>
<evidence type="ECO:0000256" key="9">
    <source>
        <dbReference type="ARBA" id="ARBA00048233"/>
    </source>
</evidence>
<comment type="catalytic activity">
    <reaction evidence="10">
        <text>L-tyrosine + O2 = L-dopaquinone + H2O</text>
        <dbReference type="Rhea" id="RHEA:18117"/>
        <dbReference type="ChEBI" id="CHEBI:15377"/>
        <dbReference type="ChEBI" id="CHEBI:15379"/>
        <dbReference type="ChEBI" id="CHEBI:57924"/>
        <dbReference type="ChEBI" id="CHEBI:58315"/>
        <dbReference type="EC" id="1.14.18.1"/>
    </reaction>
</comment>
<evidence type="ECO:0000256" key="5">
    <source>
        <dbReference type="ARBA" id="ARBA00023002"/>
    </source>
</evidence>
<dbReference type="Proteomes" id="UP000696280">
    <property type="component" value="Unassembled WGS sequence"/>
</dbReference>
<gene>
    <name evidence="13" type="ORF">HYFRA_00013685</name>
</gene>
<keyword evidence="6" id="KW-0186">Copper</keyword>
<dbReference type="PANTHER" id="PTHR11474:SF76">
    <property type="entry name" value="SHKT DOMAIN-CONTAINING PROTEIN"/>
    <property type="match status" value="1"/>
</dbReference>
<dbReference type="EMBL" id="CAJVRL010000119">
    <property type="protein sequence ID" value="CAG8961885.1"/>
    <property type="molecule type" value="Genomic_DNA"/>
</dbReference>
<dbReference type="EC" id="1.14.18.1" evidence="3"/>
<dbReference type="PROSITE" id="PS00497">
    <property type="entry name" value="TYROSINASE_1"/>
    <property type="match status" value="1"/>
</dbReference>
<dbReference type="InterPro" id="IPR002227">
    <property type="entry name" value="Tyrosinase_Cu-bd"/>
</dbReference>
<dbReference type="InterPro" id="IPR008922">
    <property type="entry name" value="Di-copper_centre_dom_sf"/>
</dbReference>
<protein>
    <recommendedName>
        <fullName evidence="3">tyrosinase</fullName>
        <ecNumber evidence="3">1.14.18.1</ecNumber>
    </recommendedName>
</protein>
<feature type="domain" description="Tyrosinase copper-binding" evidence="11">
    <location>
        <begin position="97"/>
        <end position="114"/>
    </location>
</feature>
<dbReference type="Gene3D" id="1.10.1280.10">
    <property type="entry name" value="Di-copper center containing domain from catechol oxidase"/>
    <property type="match status" value="1"/>
</dbReference>
<evidence type="ECO:0000256" key="8">
    <source>
        <dbReference type="ARBA" id="ARBA00023101"/>
    </source>
</evidence>
<dbReference type="GO" id="GO:0004503">
    <property type="term" value="F:tyrosinase activity"/>
    <property type="evidence" value="ECO:0007669"/>
    <property type="project" value="UniProtKB-EC"/>
</dbReference>
<evidence type="ECO:0000256" key="7">
    <source>
        <dbReference type="ARBA" id="ARBA00023033"/>
    </source>
</evidence>
<dbReference type="GO" id="GO:0042438">
    <property type="term" value="P:melanin biosynthetic process"/>
    <property type="evidence" value="ECO:0007669"/>
    <property type="project" value="UniProtKB-KW"/>
</dbReference>
<accession>A0A9N9L7K7</accession>
<dbReference type="Pfam" id="PF18132">
    <property type="entry name" value="Tyrosinase_C"/>
    <property type="match status" value="1"/>
</dbReference>
<dbReference type="OrthoDB" id="1658288at2759"/>
<dbReference type="AlphaFoldDB" id="A0A9N9L7K7"/>
<comment type="catalytic activity">
    <reaction evidence="9">
        <text>2 L-dopa + O2 = 2 L-dopaquinone + 2 H2O</text>
        <dbReference type="Rhea" id="RHEA:34287"/>
        <dbReference type="ChEBI" id="CHEBI:15377"/>
        <dbReference type="ChEBI" id="CHEBI:15379"/>
        <dbReference type="ChEBI" id="CHEBI:57504"/>
        <dbReference type="ChEBI" id="CHEBI:57924"/>
        <dbReference type="EC" id="1.14.18.1"/>
    </reaction>
</comment>
<proteinExistence type="inferred from homology"/>
<dbReference type="PANTHER" id="PTHR11474">
    <property type="entry name" value="TYROSINASE FAMILY MEMBER"/>
    <property type="match status" value="1"/>
</dbReference>
<feature type="domain" description="Tyrosinase copper-binding" evidence="12">
    <location>
        <begin position="339"/>
        <end position="350"/>
    </location>
</feature>
<evidence type="ECO:0000313" key="14">
    <source>
        <dbReference type="Proteomes" id="UP000696280"/>
    </source>
</evidence>
<keyword evidence="4" id="KW-0479">Metal-binding</keyword>
<evidence type="ECO:0000259" key="12">
    <source>
        <dbReference type="PROSITE" id="PS00498"/>
    </source>
</evidence>